<gene>
    <name evidence="2" type="ORF">SSLN_LOCUS8801</name>
</gene>
<sequence>MSDSRTSQLPNPVGAGYTFFWSGQPKAERRDANVAFGIRNDIVGRLTCLPHGIHDRLMIIRLPPRGDQFATFISACAPTLMISDTEKDKFNEKLHALLATVPKLDKLIVLLTSTPASGRTTLPCRECWAPTVLVAAMLTAFFFCARIWNTISC</sequence>
<keyword evidence="1" id="KW-0812">Transmembrane</keyword>
<organism evidence="4">
    <name type="scientific">Schistocephalus solidus</name>
    <name type="common">Tapeworm</name>
    <dbReference type="NCBI Taxonomy" id="70667"/>
    <lineage>
        <taxon>Eukaryota</taxon>
        <taxon>Metazoa</taxon>
        <taxon>Spiralia</taxon>
        <taxon>Lophotrochozoa</taxon>
        <taxon>Platyhelminthes</taxon>
        <taxon>Cestoda</taxon>
        <taxon>Eucestoda</taxon>
        <taxon>Diphyllobothriidea</taxon>
        <taxon>Diphyllobothriidae</taxon>
        <taxon>Schistocephalus</taxon>
    </lineage>
</organism>
<dbReference type="OrthoDB" id="10030815at2759"/>
<feature type="transmembrane region" description="Helical" evidence="1">
    <location>
        <begin position="128"/>
        <end position="148"/>
    </location>
</feature>
<keyword evidence="1" id="KW-1133">Transmembrane helix</keyword>
<name>A0A183SX53_SCHSO</name>
<evidence type="ECO:0000313" key="2">
    <source>
        <dbReference type="EMBL" id="VDL95186.1"/>
    </source>
</evidence>
<keyword evidence="1" id="KW-0472">Membrane</keyword>
<proteinExistence type="predicted"/>
<keyword evidence="3" id="KW-1185">Reference proteome</keyword>
<evidence type="ECO:0000313" key="3">
    <source>
        <dbReference type="Proteomes" id="UP000275846"/>
    </source>
</evidence>
<dbReference type="WBParaSite" id="SSLN_0000914201-mRNA-1">
    <property type="protein sequence ID" value="SSLN_0000914201-mRNA-1"/>
    <property type="gene ID" value="SSLN_0000914201"/>
</dbReference>
<evidence type="ECO:0000256" key="1">
    <source>
        <dbReference type="SAM" id="Phobius"/>
    </source>
</evidence>
<accession>A0A183SX53</accession>
<reference evidence="4" key="1">
    <citation type="submission" date="2016-06" db="UniProtKB">
        <authorList>
            <consortium name="WormBaseParasite"/>
        </authorList>
    </citation>
    <scope>IDENTIFICATION</scope>
</reference>
<evidence type="ECO:0000313" key="4">
    <source>
        <dbReference type="WBParaSite" id="SSLN_0000914201-mRNA-1"/>
    </source>
</evidence>
<dbReference type="Proteomes" id="UP000275846">
    <property type="component" value="Unassembled WGS sequence"/>
</dbReference>
<dbReference type="EMBL" id="UYSU01034860">
    <property type="protein sequence ID" value="VDL95186.1"/>
    <property type="molecule type" value="Genomic_DNA"/>
</dbReference>
<protein>
    <submittedName>
        <fullName evidence="2 4">Uncharacterized protein</fullName>
    </submittedName>
</protein>
<reference evidence="2 3" key="2">
    <citation type="submission" date="2018-11" db="EMBL/GenBank/DDBJ databases">
        <authorList>
            <consortium name="Pathogen Informatics"/>
        </authorList>
    </citation>
    <scope>NUCLEOTIDE SEQUENCE [LARGE SCALE GENOMIC DNA]</scope>
    <source>
        <strain evidence="2 3">NST_G2</strain>
    </source>
</reference>
<dbReference type="AlphaFoldDB" id="A0A183SX53"/>